<proteinExistence type="predicted"/>
<dbReference type="AlphaFoldDB" id="A0A450WDK4"/>
<protein>
    <submittedName>
        <fullName evidence="1">Uncharacterized protein</fullName>
    </submittedName>
</protein>
<organism evidence="1">
    <name type="scientific">Candidatus Kentrum sp. LPFa</name>
    <dbReference type="NCBI Taxonomy" id="2126335"/>
    <lineage>
        <taxon>Bacteria</taxon>
        <taxon>Pseudomonadati</taxon>
        <taxon>Pseudomonadota</taxon>
        <taxon>Gammaproteobacteria</taxon>
        <taxon>Candidatus Kentrum</taxon>
    </lineage>
</organism>
<dbReference type="EMBL" id="CAADFP010000125">
    <property type="protein sequence ID" value="VFK31003.1"/>
    <property type="molecule type" value="Genomic_DNA"/>
</dbReference>
<accession>A0A450WDK4</accession>
<gene>
    <name evidence="1" type="ORF">BECKLPF1236A_GA0070988_1012019</name>
    <name evidence="2" type="ORF">BECKLPF1236C_GA0070990_1012519</name>
</gene>
<dbReference type="EMBL" id="CAADFM010000120">
    <property type="protein sequence ID" value="VFK15110.1"/>
    <property type="molecule type" value="Genomic_DNA"/>
</dbReference>
<evidence type="ECO:0000313" key="2">
    <source>
        <dbReference type="EMBL" id="VFK31003.1"/>
    </source>
</evidence>
<evidence type="ECO:0000313" key="1">
    <source>
        <dbReference type="EMBL" id="VFK15110.1"/>
    </source>
</evidence>
<sequence>MRVSLLMVVHGDRRVAPTCCLLVDAASPYPSVYWPCRRLGGRGSNPQLVLPRPTIKSAALPKPDFNPSGLLMENPEYLLSYRGQSVMRRGFRLPPHDFIVVDARRDPPFYEAVKVNPLVNQVFVNR</sequence>
<name>A0A450WDK4_9GAMM</name>
<reference evidence="1" key="1">
    <citation type="submission" date="2019-02" db="EMBL/GenBank/DDBJ databases">
        <authorList>
            <person name="Gruber-Vodicka R. H."/>
            <person name="Seah K. B. B."/>
        </authorList>
    </citation>
    <scope>NUCLEOTIDE SEQUENCE</scope>
    <source>
        <strain evidence="1">BECK_S312</strain>
        <strain evidence="2">BECK_S426</strain>
    </source>
</reference>